<evidence type="ECO:0000313" key="2">
    <source>
        <dbReference type="Proteomes" id="UP000605784"/>
    </source>
</evidence>
<gene>
    <name evidence="1" type="ORF">GCM10009030_10540</name>
</gene>
<keyword evidence="2" id="KW-1185">Reference proteome</keyword>
<sequence>MSEEYASDHEHEVSAEYLYPADADVLDIYERDGTLYVDVATVCPECSDTLALSASVESVRGVDVDLPLDDDYYD</sequence>
<dbReference type="Proteomes" id="UP000605784">
    <property type="component" value="Unassembled WGS sequence"/>
</dbReference>
<dbReference type="AlphaFoldDB" id="A0A830GK79"/>
<evidence type="ECO:0000313" key="1">
    <source>
        <dbReference type="EMBL" id="GGN89640.1"/>
    </source>
</evidence>
<reference evidence="1" key="1">
    <citation type="journal article" date="2014" name="Int. J. Syst. Evol. Microbiol.">
        <title>Complete genome sequence of Corynebacterium casei LMG S-19264T (=DSM 44701T), isolated from a smear-ripened cheese.</title>
        <authorList>
            <consortium name="US DOE Joint Genome Institute (JGI-PGF)"/>
            <person name="Walter F."/>
            <person name="Albersmeier A."/>
            <person name="Kalinowski J."/>
            <person name="Ruckert C."/>
        </authorList>
    </citation>
    <scope>NUCLEOTIDE SEQUENCE</scope>
    <source>
        <strain evidence="1">JCM 17820</strain>
    </source>
</reference>
<reference evidence="1" key="2">
    <citation type="submission" date="2020-09" db="EMBL/GenBank/DDBJ databases">
        <authorList>
            <person name="Sun Q."/>
            <person name="Ohkuma M."/>
        </authorList>
    </citation>
    <scope>NUCLEOTIDE SEQUENCE</scope>
    <source>
        <strain evidence="1">JCM 17820</strain>
    </source>
</reference>
<dbReference type="RefSeq" id="WP_166970445.1">
    <property type="nucleotide sequence ID" value="NZ_BMOU01000001.1"/>
</dbReference>
<accession>A0A830GK79</accession>
<proteinExistence type="predicted"/>
<dbReference type="EMBL" id="BMOU01000001">
    <property type="protein sequence ID" value="GGN89640.1"/>
    <property type="molecule type" value="Genomic_DNA"/>
</dbReference>
<dbReference type="GeneID" id="44857385"/>
<name>A0A830GK79_9EURY</name>
<organism evidence="1 2">
    <name type="scientific">Haloarcula pellucida</name>
    <dbReference type="NCBI Taxonomy" id="1427151"/>
    <lineage>
        <taxon>Archaea</taxon>
        <taxon>Methanobacteriati</taxon>
        <taxon>Methanobacteriota</taxon>
        <taxon>Stenosarchaea group</taxon>
        <taxon>Halobacteria</taxon>
        <taxon>Halobacteriales</taxon>
        <taxon>Haloarculaceae</taxon>
        <taxon>Haloarcula</taxon>
    </lineage>
</organism>
<comment type="caution">
    <text evidence="1">The sequence shown here is derived from an EMBL/GenBank/DDBJ whole genome shotgun (WGS) entry which is preliminary data.</text>
</comment>
<protein>
    <submittedName>
        <fullName evidence="1">Uncharacterized protein</fullName>
    </submittedName>
</protein>